<dbReference type="EMBL" id="DRQG01000114">
    <property type="protein sequence ID" value="HGY56542.1"/>
    <property type="molecule type" value="Genomic_DNA"/>
</dbReference>
<organism evidence="6">
    <name type="scientific">Caldithrix abyssi</name>
    <dbReference type="NCBI Taxonomy" id="187145"/>
    <lineage>
        <taxon>Bacteria</taxon>
        <taxon>Pseudomonadati</taxon>
        <taxon>Calditrichota</taxon>
        <taxon>Calditrichia</taxon>
        <taxon>Calditrichales</taxon>
        <taxon>Calditrichaceae</taxon>
        <taxon>Caldithrix</taxon>
    </lineage>
</organism>
<dbReference type="SUPFAM" id="SSF53474">
    <property type="entry name" value="alpha/beta-Hydrolases"/>
    <property type="match status" value="1"/>
</dbReference>
<feature type="domain" description="Peptidase S9 prolyl oligopeptidase catalytic" evidence="4">
    <location>
        <begin position="535"/>
        <end position="730"/>
    </location>
</feature>
<evidence type="ECO:0000256" key="2">
    <source>
        <dbReference type="ARBA" id="ARBA00022801"/>
    </source>
</evidence>
<evidence type="ECO:0000313" key="6">
    <source>
        <dbReference type="EMBL" id="HGY56542.1"/>
    </source>
</evidence>
<dbReference type="InterPro" id="IPR029058">
    <property type="entry name" value="AB_hydrolase_fold"/>
</dbReference>
<proteinExistence type="predicted"/>
<dbReference type="InterPro" id="IPR002469">
    <property type="entry name" value="Peptidase_S9B_N"/>
</dbReference>
<keyword evidence="2" id="KW-0378">Hydrolase</keyword>
<dbReference type="Pfam" id="PF00326">
    <property type="entry name" value="Peptidase_S9"/>
    <property type="match status" value="1"/>
</dbReference>
<keyword evidence="1" id="KW-0645">Protease</keyword>
<accession>A0A7V4UER8</accession>
<dbReference type="PANTHER" id="PTHR11731">
    <property type="entry name" value="PROTEASE FAMILY S9B,C DIPEPTIDYL-PEPTIDASE IV-RELATED"/>
    <property type="match status" value="1"/>
</dbReference>
<dbReference type="InterPro" id="IPR001375">
    <property type="entry name" value="Peptidase_S9_cat"/>
</dbReference>
<dbReference type="GO" id="GO:0004252">
    <property type="term" value="F:serine-type endopeptidase activity"/>
    <property type="evidence" value="ECO:0007669"/>
    <property type="project" value="InterPro"/>
</dbReference>
<feature type="domain" description="Dipeptidylpeptidase IV N-terminal" evidence="5">
    <location>
        <begin position="105"/>
        <end position="445"/>
    </location>
</feature>
<dbReference type="Pfam" id="PF00930">
    <property type="entry name" value="DPPIV_N"/>
    <property type="match status" value="1"/>
</dbReference>
<protein>
    <submittedName>
        <fullName evidence="6">S9 family peptidase</fullName>
    </submittedName>
</protein>
<dbReference type="PROSITE" id="PS00708">
    <property type="entry name" value="PRO_ENDOPEP_SER"/>
    <property type="match status" value="1"/>
</dbReference>
<reference evidence="6" key="1">
    <citation type="journal article" date="2020" name="mSystems">
        <title>Genome- and Community-Level Interaction Insights into Carbon Utilization and Element Cycling Functions of Hydrothermarchaeota in Hydrothermal Sediment.</title>
        <authorList>
            <person name="Zhou Z."/>
            <person name="Liu Y."/>
            <person name="Xu W."/>
            <person name="Pan J."/>
            <person name="Luo Z.H."/>
            <person name="Li M."/>
        </authorList>
    </citation>
    <scope>NUCLEOTIDE SEQUENCE [LARGE SCALE GENOMIC DNA]</scope>
    <source>
        <strain evidence="6">HyVt-577</strain>
    </source>
</reference>
<evidence type="ECO:0000259" key="5">
    <source>
        <dbReference type="Pfam" id="PF00930"/>
    </source>
</evidence>
<comment type="caution">
    <text evidence="6">The sequence shown here is derived from an EMBL/GenBank/DDBJ whole genome shotgun (WGS) entry which is preliminary data.</text>
</comment>
<dbReference type="InterPro" id="IPR002471">
    <property type="entry name" value="Pept_S9_AS"/>
</dbReference>
<dbReference type="GO" id="GO:0008239">
    <property type="term" value="F:dipeptidyl-peptidase activity"/>
    <property type="evidence" value="ECO:0007669"/>
    <property type="project" value="TreeGrafter"/>
</dbReference>
<dbReference type="Proteomes" id="UP000885779">
    <property type="component" value="Unassembled WGS sequence"/>
</dbReference>
<evidence type="ECO:0000256" key="3">
    <source>
        <dbReference type="ARBA" id="ARBA00023180"/>
    </source>
</evidence>
<evidence type="ECO:0000259" key="4">
    <source>
        <dbReference type="Pfam" id="PF00326"/>
    </source>
</evidence>
<dbReference type="FunFam" id="3.40.50.1820:FF:000003">
    <property type="entry name" value="Dipeptidyl peptidase 4"/>
    <property type="match status" value="1"/>
</dbReference>
<dbReference type="SUPFAM" id="SSF82171">
    <property type="entry name" value="DPP6 N-terminal domain-like"/>
    <property type="match status" value="1"/>
</dbReference>
<keyword evidence="3" id="KW-0325">Glycoprotein</keyword>
<dbReference type="GO" id="GO:0006508">
    <property type="term" value="P:proteolysis"/>
    <property type="evidence" value="ECO:0007669"/>
    <property type="project" value="UniProtKB-KW"/>
</dbReference>
<evidence type="ECO:0000256" key="1">
    <source>
        <dbReference type="ARBA" id="ARBA00022670"/>
    </source>
</evidence>
<dbReference type="Gene3D" id="3.40.50.1820">
    <property type="entry name" value="alpha/beta hydrolase"/>
    <property type="match status" value="1"/>
</dbReference>
<gene>
    <name evidence="6" type="ORF">ENK44_12610</name>
</gene>
<dbReference type="AlphaFoldDB" id="A0A7V4UER8"/>
<dbReference type="Gene3D" id="2.140.10.30">
    <property type="entry name" value="Dipeptidylpeptidase IV, N-terminal domain"/>
    <property type="match status" value="1"/>
</dbReference>
<sequence>MQRFIVIIVLIAGGINFLFGGTGRELTVEDIFASGKFRGQYLNSPRWLPDSKAFAFLKRDEGAQYTSIYKHGVESGEESKWIDGTDVVDPANGDTLRFTDYRITPSGTKIIFKTNARRVWRRFDDARYFVFDIAAKTMTPVREGDDLIRHAKLSPDETMVGYVFENNIYIKNLNTGKVTQVTGDGSETILNGLADWVYEEEFGQADRWTWSPDGKKIAFCRSDQKDVPVFSWVEYDGTYGKVRSVRYPKAGQKNSVVTVGVYHLDSGNTVWMDTGKEVDQYIPRIQWAPNGDELLIERMNRLQNKLELLGANVDNGKSRVILTETDSCWVDVVDELIFLDDDKTFIWPSERDGYRHIYLYNLEGTLLQQVTHGKWVVRTIYGVDEETGRLYFSANKDTPLEWHLFWADLRSKKIKRISVEPGMHSANFAPDFSVFIHNYSNIVTPTQTVLARASGHTIRQLVKNDIPALKEYDLAYPEFIIFTTSDGVELRAKITKPVDFDPNKKYPVLIYGYSGPASQLVRNSWGRVSSMLWYTLLTQKGYIIFTVDQRGTGGRGKAFKNLAYGDIGKYMLKDHIEAVKYLRSLPFVDADRIGIWGWSGGGYLTLMAMTKGSDYFKAGIAVAPVSDFRLYDSIWSERYMGLPQDNAAGYDSTSALSYTGKYKGGLLVVHGLSDDNVHAQNTMQFIQKLQAKAKPFRIMVYPGKNHSMIGGPGVYLHLYKMMTDFIVKNL</sequence>
<dbReference type="InterPro" id="IPR050278">
    <property type="entry name" value="Serine_Prot_S9B/DPPIV"/>
</dbReference>
<name>A0A7V4UER8_CALAY</name>
<dbReference type="PANTHER" id="PTHR11731:SF193">
    <property type="entry name" value="DIPEPTIDYL PEPTIDASE 9"/>
    <property type="match status" value="1"/>
</dbReference>